<dbReference type="Pfam" id="PF20597">
    <property type="entry name" value="pAdhesive_15"/>
    <property type="match status" value="1"/>
</dbReference>
<dbReference type="EMBL" id="AMXE01000003">
    <property type="protein sequence ID" value="ENO90385.1"/>
    <property type="molecule type" value="Genomic_DNA"/>
</dbReference>
<dbReference type="InterPro" id="IPR026588">
    <property type="entry name" value="Choice_anch_A"/>
</dbReference>
<feature type="domain" description="Choice-of-anchor A" evidence="3">
    <location>
        <begin position="29"/>
        <end position="298"/>
    </location>
</feature>
<dbReference type="eggNOG" id="ENOG5032WM0">
    <property type="taxonomic scope" value="Bacteria"/>
</dbReference>
<dbReference type="NCBIfam" id="TIGR02595">
    <property type="entry name" value="PEP_CTERM"/>
    <property type="match status" value="1"/>
</dbReference>
<protein>
    <submittedName>
        <fullName evidence="4">Uncharacterized protein</fullName>
    </submittedName>
</protein>
<dbReference type="STRING" id="1123367.GCA_000621305_01824"/>
<dbReference type="InterPro" id="IPR013424">
    <property type="entry name" value="Ice-binding_C"/>
</dbReference>
<evidence type="ECO:0000313" key="5">
    <source>
        <dbReference type="Proteomes" id="UP000013232"/>
    </source>
</evidence>
<evidence type="ECO:0000256" key="1">
    <source>
        <dbReference type="SAM" id="SignalP"/>
    </source>
</evidence>
<dbReference type="RefSeq" id="WP_004333014.1">
    <property type="nucleotide sequence ID" value="NZ_AMXE01000003.1"/>
</dbReference>
<keyword evidence="1" id="KW-0732">Signal</keyword>
<dbReference type="Proteomes" id="UP000013232">
    <property type="component" value="Unassembled WGS sequence"/>
</dbReference>
<keyword evidence="5" id="KW-1185">Reference proteome</keyword>
<dbReference type="AlphaFoldDB" id="N6YFY1"/>
<evidence type="ECO:0000259" key="3">
    <source>
        <dbReference type="Pfam" id="PF20597"/>
    </source>
</evidence>
<sequence>MSPKRFFATALLLSGFGFQVQAAPLSATETMQQFNLIVFGSASSSSHVDGRTYVGGSLSGGDYGQHLGRMPASPYAGLTVGGSAANVNVNGGGISVGGSLASGNINNGSAYVGGSVANTNFNGGGAYVGGSAANVNFNRGRLSDAPAQSAPEGIEANMRDLSRELSQLSATGSTVAFDGNRAVFNAVAGADGIAVFDLSGIDADVFRKGEFLFNTNGADLLVFNVDELLLDFSANFLGGSAQGIGSRAVWNFYNASNLTIRNQFGGSVLAPNASFTNYNNIEGTVVVSSLNQRGEVHLQPLNASLPSARAPLVPPANAVPEPGSFALLLAALGALAVFRRAAARPREAHAG</sequence>
<feature type="signal peptide" evidence="1">
    <location>
        <begin position="1"/>
        <end position="22"/>
    </location>
</feature>
<evidence type="ECO:0000313" key="4">
    <source>
        <dbReference type="EMBL" id="ENO90385.1"/>
    </source>
</evidence>
<proteinExistence type="predicted"/>
<reference evidence="4 5" key="1">
    <citation type="submission" date="2012-09" db="EMBL/GenBank/DDBJ databases">
        <title>Draft Genome Sequences of 6 Strains from Genus Thauera.</title>
        <authorList>
            <person name="Liu B."/>
            <person name="Shapleigh J.P."/>
            <person name="Frostegard A.H."/>
        </authorList>
    </citation>
    <scope>NUCLEOTIDE SEQUENCE [LARGE SCALE GENOMIC DNA]</scope>
    <source>
        <strain evidence="5">47Lol / DSM 12138</strain>
    </source>
</reference>
<evidence type="ECO:0000259" key="2">
    <source>
        <dbReference type="Pfam" id="PF07589"/>
    </source>
</evidence>
<gene>
    <name evidence="4" type="ORF">C666_01885</name>
</gene>
<feature type="domain" description="Ice-binding protein C-terminal" evidence="2">
    <location>
        <begin position="318"/>
        <end position="340"/>
    </location>
</feature>
<organism evidence="4 5">
    <name type="scientific">Thauera linaloolentis (strain DSM 12138 / JCM 21573 / CCUG 41526 / CIP 105981 / IAM 15112 / NBRC 102519 / 47Lol)</name>
    <dbReference type="NCBI Taxonomy" id="1123367"/>
    <lineage>
        <taxon>Bacteria</taxon>
        <taxon>Pseudomonadati</taxon>
        <taxon>Pseudomonadota</taxon>
        <taxon>Betaproteobacteria</taxon>
        <taxon>Rhodocyclales</taxon>
        <taxon>Zoogloeaceae</taxon>
        <taxon>Thauera</taxon>
    </lineage>
</organism>
<comment type="caution">
    <text evidence="4">The sequence shown here is derived from an EMBL/GenBank/DDBJ whole genome shotgun (WGS) entry which is preliminary data.</text>
</comment>
<feature type="chain" id="PRO_5004128074" evidence="1">
    <location>
        <begin position="23"/>
        <end position="351"/>
    </location>
</feature>
<dbReference type="Pfam" id="PF07589">
    <property type="entry name" value="PEP-CTERM"/>
    <property type="match status" value="1"/>
</dbReference>
<name>N6YFY1_THAL4</name>
<accession>N6YFY1</accession>
<dbReference type="NCBIfam" id="TIGR04215">
    <property type="entry name" value="choice_anch_A"/>
    <property type="match status" value="1"/>
</dbReference>
<dbReference type="OrthoDB" id="8718058at2"/>